<dbReference type="Proteomes" id="UP000198773">
    <property type="component" value="Unassembled WGS sequence"/>
</dbReference>
<protein>
    <submittedName>
        <fullName evidence="1">Uncharacterized protein</fullName>
    </submittedName>
</protein>
<gene>
    <name evidence="1" type="ORF">SAMN04488051_101653</name>
</gene>
<name>A0A1H3YEG3_ALKAM</name>
<dbReference type="AlphaFoldDB" id="A0A1H3YEG3"/>
<accession>A0A1H3YEG3</accession>
<evidence type="ECO:0000313" key="2">
    <source>
        <dbReference type="Proteomes" id="UP000198773"/>
    </source>
</evidence>
<dbReference type="EMBL" id="FNRM01000001">
    <property type="protein sequence ID" value="SEA09933.1"/>
    <property type="molecule type" value="Genomic_DNA"/>
</dbReference>
<dbReference type="STRING" id="152573.SAMN04488051_101653"/>
<dbReference type="RefSeq" id="WP_091339328.1">
    <property type="nucleotide sequence ID" value="NZ_FNRM01000001.1"/>
</dbReference>
<reference evidence="1 2" key="1">
    <citation type="submission" date="2016-10" db="EMBL/GenBank/DDBJ databases">
        <authorList>
            <person name="de Groot N.N."/>
        </authorList>
    </citation>
    <scope>NUCLEOTIDE SEQUENCE [LARGE SCALE GENOMIC DNA]</scope>
    <source>
        <strain evidence="1 2">CGMCC 1.3430</strain>
    </source>
</reference>
<evidence type="ECO:0000313" key="1">
    <source>
        <dbReference type="EMBL" id="SEA09933.1"/>
    </source>
</evidence>
<dbReference type="OrthoDB" id="5587008at2"/>
<sequence>MLPKLSRRAWNNVLIFAVLLLMFLLYGTPQRLADLKHRNTSLLGDQQLLSIEFVNARISRSPQGWQLAPARPDRQPLVDRTLAIWQQQLLADGERSVSPLPEPLTQAQLVLAGQGEPIIWVLSLSEQQFYLSPSHRRLYYPVSAAEAELLFPAEFR</sequence>
<organism evidence="1 2">
    <name type="scientific">Alkalimonas amylolytica</name>
    <dbReference type="NCBI Taxonomy" id="152573"/>
    <lineage>
        <taxon>Bacteria</taxon>
        <taxon>Pseudomonadati</taxon>
        <taxon>Pseudomonadota</taxon>
        <taxon>Gammaproteobacteria</taxon>
        <taxon>Alkalimonas</taxon>
    </lineage>
</organism>
<keyword evidence="2" id="KW-1185">Reference proteome</keyword>
<proteinExistence type="predicted"/>